<reference evidence="20 21" key="1">
    <citation type="submission" date="2014-05" db="EMBL/GenBank/DDBJ databases">
        <title>ATOL: Assembling a taxonomically balanced genome-scale reconstruction of the evolutionary history of the Enterobacteriaceae.</title>
        <authorList>
            <person name="Plunkett G.III."/>
            <person name="Neeno-Eckwall E.C."/>
            <person name="Glasner J.D."/>
            <person name="Perna N.T."/>
        </authorList>
    </citation>
    <scope>NUCLEOTIDE SEQUENCE [LARGE SCALE GENOMIC DNA]</scope>
    <source>
        <strain evidence="20 21">ATCC 33301</strain>
    </source>
</reference>
<dbReference type="SUPFAM" id="SSF56935">
    <property type="entry name" value="Porins"/>
    <property type="match status" value="1"/>
</dbReference>
<evidence type="ECO:0000256" key="17">
    <source>
        <dbReference type="SAM" id="MobiDB-lite"/>
    </source>
</evidence>
<evidence type="ECO:0000256" key="9">
    <source>
        <dbReference type="ARBA" id="ARBA00023065"/>
    </source>
</evidence>
<comment type="similarity">
    <text evidence="2 14 16">Belongs to the TonB-dependent receptor family.</text>
</comment>
<organism evidence="20 21">
    <name type="scientific">Tatumella ptyseos ATCC 33301</name>
    <dbReference type="NCBI Taxonomy" id="1005995"/>
    <lineage>
        <taxon>Bacteria</taxon>
        <taxon>Pseudomonadati</taxon>
        <taxon>Pseudomonadota</taxon>
        <taxon>Gammaproteobacteria</taxon>
        <taxon>Enterobacterales</taxon>
        <taxon>Erwiniaceae</taxon>
        <taxon>Tatumella</taxon>
    </lineage>
</organism>
<dbReference type="PROSITE" id="PS01156">
    <property type="entry name" value="TONB_DEPENDENT_REC_2"/>
    <property type="match status" value="1"/>
</dbReference>
<keyword evidence="13 14" id="KW-0998">Cell outer membrane</keyword>
<proteinExistence type="inferred from homology"/>
<keyword evidence="5" id="KW-0410">Iron transport</keyword>
<keyword evidence="11 14" id="KW-0472">Membrane</keyword>
<dbReference type="Pfam" id="PF00593">
    <property type="entry name" value="TonB_dep_Rec_b-barrel"/>
    <property type="match status" value="1"/>
</dbReference>
<comment type="caution">
    <text evidence="20">The sequence shown here is derived from an EMBL/GenBank/DDBJ whole genome shotgun (WGS) entry which is preliminary data.</text>
</comment>
<dbReference type="CDD" id="cd01347">
    <property type="entry name" value="ligand_gated_channel"/>
    <property type="match status" value="1"/>
</dbReference>
<dbReference type="InterPro" id="IPR012910">
    <property type="entry name" value="Plug_dom"/>
</dbReference>
<dbReference type="eggNOG" id="COG4773">
    <property type="taxonomic scope" value="Bacteria"/>
</dbReference>
<dbReference type="PANTHER" id="PTHR32552">
    <property type="entry name" value="FERRICHROME IRON RECEPTOR-RELATED"/>
    <property type="match status" value="1"/>
</dbReference>
<keyword evidence="8" id="KW-0408">Iron</keyword>
<dbReference type="Proteomes" id="UP000028602">
    <property type="component" value="Unassembled WGS sequence"/>
</dbReference>
<keyword evidence="6 14" id="KW-0812">Transmembrane</keyword>
<feature type="region of interest" description="Disordered" evidence="17">
    <location>
        <begin position="1"/>
        <end position="22"/>
    </location>
</feature>
<evidence type="ECO:0000256" key="15">
    <source>
        <dbReference type="PROSITE-ProRule" id="PRU10144"/>
    </source>
</evidence>
<evidence type="ECO:0000256" key="13">
    <source>
        <dbReference type="ARBA" id="ARBA00023237"/>
    </source>
</evidence>
<sequence length="771" mass="84562">MALCQRSPDRERMSPSGNPYGSGVRSGWNNKIYLRMSMFAASCSVRRGPRTGHFTRMPALSLLSVVIATALQVPCSTAADSDSSKTATLVVTGSENSADSPKSTDYAVPVTRAATGLALTNRDTPQSVSVITQQRMQDQQLETLNDVLNNTTGLSESNSGANRSNFYSRGFLVDNYQVDGVPVLVDSAWNLGDTLSDTAIYQRVDVVRGATGLMTGAGSPAASVDMVTKQADSKTFTGDLNTSYGSWGNQRYVADLSGPLSESGKVRGRVVAGYQHSGSWLDDYHTQKKFLYGVVDADLSDATTVSLGYDYEETHVNGATWGGLPTFYRDGSKTSYARSTNIAPDWAYNDVQSKRVFAGLEHNFANGWQFNLNGSHTEATMDSKLLYIDGYFDKNTGLGIGPYAGYDLLGGTGYNTAKRRENAASAVLNGNYELFGRQHELMTGVTYIRQNNRYYSAYTNLTSADVGDFNDWGNYPEPDWDPQALAGDDTIHQKSAYLATRISLADPLHMILGARYTRYTADTMTENMVKNNITPYAGLVYDINDTYSAYASYTSIFKPQTYRNVDGAYLNPVTGKSYETGLKGDWFNSRLTATLSLFRMEQDHLGATDYALVKGSNDYAYYEQNGTVSRGVEFEVNGAVTDNLQMTFGATRYIAKDGSGAALNPTQPQTSFKLFTSYRLPMWQDLTVGGGINWQNHTWDSVAGPDGATNLYADQGSYALVDLFGRYRVTRNLSVQANLNNLFDKTYNIDVGRNTVYGEPRNISVSASYHF</sequence>
<dbReference type="NCBIfam" id="NF007447">
    <property type="entry name" value="PRK10003.1"/>
    <property type="match status" value="1"/>
</dbReference>
<dbReference type="GO" id="GO:0009279">
    <property type="term" value="C:cell outer membrane"/>
    <property type="evidence" value="ECO:0007669"/>
    <property type="project" value="UniProtKB-SubCell"/>
</dbReference>
<dbReference type="InterPro" id="IPR036942">
    <property type="entry name" value="Beta-barrel_TonB_sf"/>
</dbReference>
<dbReference type="EMBL" id="JMPR01000033">
    <property type="protein sequence ID" value="KFD19167.1"/>
    <property type="molecule type" value="Genomic_DNA"/>
</dbReference>
<feature type="short sequence motif" description="TonB C-terminal box" evidence="15">
    <location>
        <begin position="754"/>
        <end position="771"/>
    </location>
</feature>
<evidence type="ECO:0000256" key="6">
    <source>
        <dbReference type="ARBA" id="ARBA00022692"/>
    </source>
</evidence>
<feature type="domain" description="TonB-dependent receptor-like beta-barrel" evidence="18">
    <location>
        <begin position="324"/>
        <end position="742"/>
    </location>
</feature>
<evidence type="ECO:0000256" key="1">
    <source>
        <dbReference type="ARBA" id="ARBA00004571"/>
    </source>
</evidence>
<evidence type="ECO:0000256" key="16">
    <source>
        <dbReference type="RuleBase" id="RU003357"/>
    </source>
</evidence>
<evidence type="ECO:0000256" key="14">
    <source>
        <dbReference type="PROSITE-ProRule" id="PRU01360"/>
    </source>
</evidence>
<dbReference type="GO" id="GO:0038023">
    <property type="term" value="F:signaling receptor activity"/>
    <property type="evidence" value="ECO:0007669"/>
    <property type="project" value="InterPro"/>
</dbReference>
<keyword evidence="7" id="KW-0732">Signal</keyword>
<gene>
    <name evidence="20" type="ORF">GTPT_1954</name>
</gene>
<keyword evidence="21" id="KW-1185">Reference proteome</keyword>
<dbReference type="Gene3D" id="2.40.170.20">
    <property type="entry name" value="TonB-dependent receptor, beta-barrel domain"/>
    <property type="match status" value="1"/>
</dbReference>
<evidence type="ECO:0000256" key="4">
    <source>
        <dbReference type="ARBA" id="ARBA00022452"/>
    </source>
</evidence>
<evidence type="ECO:0000256" key="8">
    <source>
        <dbReference type="ARBA" id="ARBA00023004"/>
    </source>
</evidence>
<dbReference type="GO" id="GO:0015344">
    <property type="term" value="F:siderophore uptake transmembrane transporter activity"/>
    <property type="evidence" value="ECO:0007669"/>
    <property type="project" value="TreeGrafter"/>
</dbReference>
<dbReference type="PROSITE" id="PS52016">
    <property type="entry name" value="TONB_DEPENDENT_REC_3"/>
    <property type="match status" value="1"/>
</dbReference>
<evidence type="ECO:0000313" key="20">
    <source>
        <dbReference type="EMBL" id="KFD19167.1"/>
    </source>
</evidence>
<feature type="domain" description="TonB-dependent receptor plug" evidence="19">
    <location>
        <begin position="121"/>
        <end position="222"/>
    </location>
</feature>
<keyword evidence="9" id="KW-0406">Ion transport</keyword>
<name>A0A085JFC1_9GAMM</name>
<dbReference type="InterPro" id="IPR010105">
    <property type="entry name" value="TonB_sidphr_rcpt"/>
</dbReference>
<evidence type="ECO:0000256" key="2">
    <source>
        <dbReference type="ARBA" id="ARBA00009810"/>
    </source>
</evidence>
<dbReference type="InterPro" id="IPR037066">
    <property type="entry name" value="Plug_dom_sf"/>
</dbReference>
<dbReference type="InterPro" id="IPR010917">
    <property type="entry name" value="TonB_rcpt_CS"/>
</dbReference>
<evidence type="ECO:0000259" key="19">
    <source>
        <dbReference type="Pfam" id="PF07715"/>
    </source>
</evidence>
<dbReference type="InterPro" id="IPR000531">
    <property type="entry name" value="Beta-barrel_TonB"/>
</dbReference>
<dbReference type="FunFam" id="2.170.130.10:FF:000010">
    <property type="entry name" value="Ferripyoverdine receptor"/>
    <property type="match status" value="1"/>
</dbReference>
<keyword evidence="4 14" id="KW-1134">Transmembrane beta strand</keyword>
<keyword evidence="3 14" id="KW-0813">Transport</keyword>
<dbReference type="Pfam" id="PF07715">
    <property type="entry name" value="Plug"/>
    <property type="match status" value="1"/>
</dbReference>
<dbReference type="AlphaFoldDB" id="A0A085JFC1"/>
<evidence type="ECO:0000313" key="21">
    <source>
        <dbReference type="Proteomes" id="UP000028602"/>
    </source>
</evidence>
<keyword evidence="12 20" id="KW-0675">Receptor</keyword>
<dbReference type="GO" id="GO:0015891">
    <property type="term" value="P:siderophore transport"/>
    <property type="evidence" value="ECO:0007669"/>
    <property type="project" value="InterPro"/>
</dbReference>
<keyword evidence="10 16" id="KW-0798">TonB box</keyword>
<comment type="subcellular location">
    <subcellularLocation>
        <location evidence="1 14">Cell outer membrane</location>
        <topology evidence="1 14">Multi-pass membrane protein</topology>
    </subcellularLocation>
</comment>
<dbReference type="NCBIfam" id="TIGR01783">
    <property type="entry name" value="TonB-siderophor"/>
    <property type="match status" value="1"/>
</dbReference>
<evidence type="ECO:0000256" key="10">
    <source>
        <dbReference type="ARBA" id="ARBA00023077"/>
    </source>
</evidence>
<dbReference type="PANTHER" id="PTHR32552:SF74">
    <property type="entry name" value="HYDROXAMATE SIDEROPHORE RECEPTOR FHUE"/>
    <property type="match status" value="1"/>
</dbReference>
<evidence type="ECO:0000256" key="3">
    <source>
        <dbReference type="ARBA" id="ARBA00022448"/>
    </source>
</evidence>
<protein>
    <submittedName>
        <fullName evidence="20">Putative Omr family iron-siderophore receptor</fullName>
    </submittedName>
</protein>
<evidence type="ECO:0000256" key="5">
    <source>
        <dbReference type="ARBA" id="ARBA00022496"/>
    </source>
</evidence>
<accession>A0A085JFC1</accession>
<evidence type="ECO:0000256" key="11">
    <source>
        <dbReference type="ARBA" id="ARBA00023136"/>
    </source>
</evidence>
<evidence type="ECO:0000256" key="12">
    <source>
        <dbReference type="ARBA" id="ARBA00023170"/>
    </source>
</evidence>
<dbReference type="Gene3D" id="2.170.130.10">
    <property type="entry name" value="TonB-dependent receptor, plug domain"/>
    <property type="match status" value="1"/>
</dbReference>
<evidence type="ECO:0000256" key="7">
    <source>
        <dbReference type="ARBA" id="ARBA00022729"/>
    </source>
</evidence>
<dbReference type="InterPro" id="IPR039426">
    <property type="entry name" value="TonB-dep_rcpt-like"/>
</dbReference>
<evidence type="ECO:0000259" key="18">
    <source>
        <dbReference type="Pfam" id="PF00593"/>
    </source>
</evidence>